<dbReference type="PROSITE" id="PS01359">
    <property type="entry name" value="ZF_PHD_1"/>
    <property type="match status" value="1"/>
</dbReference>
<organism evidence="5 6">
    <name type="scientific">Kalanchoe fedtschenkoi</name>
    <name type="common">Lavender scallops</name>
    <name type="synonym">South American air plant</name>
    <dbReference type="NCBI Taxonomy" id="63787"/>
    <lineage>
        <taxon>Eukaryota</taxon>
        <taxon>Viridiplantae</taxon>
        <taxon>Streptophyta</taxon>
        <taxon>Embryophyta</taxon>
        <taxon>Tracheophyta</taxon>
        <taxon>Spermatophyta</taxon>
        <taxon>Magnoliopsida</taxon>
        <taxon>eudicotyledons</taxon>
        <taxon>Gunneridae</taxon>
        <taxon>Pentapetalae</taxon>
        <taxon>Saxifragales</taxon>
        <taxon>Crassulaceae</taxon>
        <taxon>Kalanchoe</taxon>
    </lineage>
</organism>
<reference evidence="5" key="1">
    <citation type="submission" date="2021-01" db="UniProtKB">
        <authorList>
            <consortium name="EnsemblPlants"/>
        </authorList>
    </citation>
    <scope>IDENTIFICATION</scope>
</reference>
<dbReference type="AlphaFoldDB" id="A0A7N0U8Y8"/>
<feature type="region of interest" description="Disordered" evidence="4">
    <location>
        <begin position="176"/>
        <end position="295"/>
    </location>
</feature>
<evidence type="ECO:0000256" key="3">
    <source>
        <dbReference type="ARBA" id="ARBA00022833"/>
    </source>
</evidence>
<dbReference type="InterPro" id="IPR019786">
    <property type="entry name" value="Zinc_finger_PHD-type_CS"/>
</dbReference>
<feature type="compositionally biased region" description="Polar residues" evidence="4">
    <location>
        <begin position="206"/>
        <end position="218"/>
    </location>
</feature>
<proteinExistence type="predicted"/>
<keyword evidence="1" id="KW-0479">Metal-binding</keyword>
<feature type="compositionally biased region" description="Polar residues" evidence="4">
    <location>
        <begin position="265"/>
        <end position="287"/>
    </location>
</feature>
<keyword evidence="6" id="KW-1185">Reference proteome</keyword>
<accession>A0A7N0U8Y8</accession>
<keyword evidence="3" id="KW-0862">Zinc</keyword>
<evidence type="ECO:0000313" key="6">
    <source>
        <dbReference type="Proteomes" id="UP000594263"/>
    </source>
</evidence>
<evidence type="ECO:0000313" key="5">
    <source>
        <dbReference type="EnsemblPlants" id="Kaladp0057s0088.1.v1.1.CDS.1"/>
    </source>
</evidence>
<evidence type="ECO:0000256" key="4">
    <source>
        <dbReference type="SAM" id="MobiDB-lite"/>
    </source>
</evidence>
<dbReference type="Proteomes" id="UP000594263">
    <property type="component" value="Unplaced"/>
</dbReference>
<name>A0A7N0U8Y8_KALFE</name>
<dbReference type="EnsemblPlants" id="Kaladp0057s0088.1.v1.1">
    <property type="protein sequence ID" value="Kaladp0057s0088.1.v1.1.CDS.1"/>
    <property type="gene ID" value="Kaladp0057s0088.v1.1"/>
</dbReference>
<dbReference type="Gramene" id="Kaladp0057s0088.1.v1.1">
    <property type="protein sequence ID" value="Kaladp0057s0088.1.v1.1.CDS.1"/>
    <property type="gene ID" value="Kaladp0057s0088.v1.1"/>
</dbReference>
<keyword evidence="2" id="KW-0863">Zinc-finger</keyword>
<sequence>MNPSENIPMECGNCSFKDRWLLHYVRLRGEHRRLCTSCVLKLHPGSFCSTCFELFEGSVPHHERVICQKCPSITHTSCVPNSDNVGKSYTCPPCSDSSFAFFDVKRNSDQRLEIDLKSSKVLLCAARIAAESMTRAVNMAEADAFRRVKEATVSRKRAKEALEEICAMVSRDKARKLREDSSAGGSADRNGVGSSSRDRIVAGSSAPGSGNVGLQSKPMNRGLVLGSSGNSNIVRGDDKRGKSSNGDVGRNLPSGNGGIAGASARPTNVHTFGNTSIAGGNRGSSLSGLAEDGKS</sequence>
<dbReference type="OMA" id="HERVICQ"/>
<evidence type="ECO:0000256" key="2">
    <source>
        <dbReference type="ARBA" id="ARBA00022771"/>
    </source>
</evidence>
<protein>
    <submittedName>
        <fullName evidence="5">Uncharacterized protein</fullName>
    </submittedName>
</protein>
<dbReference type="PANTHER" id="PTHR34451">
    <property type="entry name" value="PHD FINGER FAMILY PROTEIN"/>
    <property type="match status" value="1"/>
</dbReference>
<dbReference type="GO" id="GO:0008270">
    <property type="term" value="F:zinc ion binding"/>
    <property type="evidence" value="ECO:0007669"/>
    <property type="project" value="UniProtKB-KW"/>
</dbReference>
<evidence type="ECO:0000256" key="1">
    <source>
        <dbReference type="ARBA" id="ARBA00022723"/>
    </source>
</evidence>
<dbReference type="PANTHER" id="PTHR34451:SF7">
    <property type="entry name" value="PHD FINGER FAMILY PROTEIN"/>
    <property type="match status" value="1"/>
</dbReference>